<keyword evidence="8" id="KW-1185">Reference proteome</keyword>
<dbReference type="Proteomes" id="UP000269542">
    <property type="component" value="Chromosome"/>
</dbReference>
<evidence type="ECO:0000313" key="8">
    <source>
        <dbReference type="Proteomes" id="UP000269542"/>
    </source>
</evidence>
<evidence type="ECO:0000256" key="4">
    <source>
        <dbReference type="ARBA" id="ARBA00022989"/>
    </source>
</evidence>
<dbReference type="Pfam" id="PF01925">
    <property type="entry name" value="TauE"/>
    <property type="match status" value="1"/>
</dbReference>
<dbReference type="PANTHER" id="PTHR43701:SF2">
    <property type="entry name" value="MEMBRANE TRANSPORTER PROTEIN YJNA-RELATED"/>
    <property type="match status" value="1"/>
</dbReference>
<feature type="transmembrane region" description="Helical" evidence="6">
    <location>
        <begin position="181"/>
        <end position="199"/>
    </location>
</feature>
<feature type="transmembrane region" description="Helical" evidence="6">
    <location>
        <begin position="7"/>
        <end position="37"/>
    </location>
</feature>
<keyword evidence="6" id="KW-1003">Cell membrane</keyword>
<name>A0A448PG94_9ACTO</name>
<feature type="transmembrane region" description="Helical" evidence="6">
    <location>
        <begin position="235"/>
        <end position="255"/>
    </location>
</feature>
<dbReference type="PANTHER" id="PTHR43701">
    <property type="entry name" value="MEMBRANE TRANSPORTER PROTEIN MJ0441-RELATED"/>
    <property type="match status" value="1"/>
</dbReference>
<gene>
    <name evidence="7" type="ORF">NCTC13354_01662</name>
</gene>
<evidence type="ECO:0000256" key="1">
    <source>
        <dbReference type="ARBA" id="ARBA00004141"/>
    </source>
</evidence>
<accession>A0A448PG94</accession>
<reference evidence="7 8" key="1">
    <citation type="submission" date="2018-12" db="EMBL/GenBank/DDBJ databases">
        <authorList>
            <consortium name="Pathogen Informatics"/>
        </authorList>
    </citation>
    <scope>NUCLEOTIDE SEQUENCE [LARGE SCALE GENOMIC DNA]</scope>
    <source>
        <strain evidence="7 8">NCTC13354</strain>
    </source>
</reference>
<feature type="transmembrane region" description="Helical" evidence="6">
    <location>
        <begin position="142"/>
        <end position="175"/>
    </location>
</feature>
<evidence type="ECO:0000256" key="6">
    <source>
        <dbReference type="RuleBase" id="RU363041"/>
    </source>
</evidence>
<sequence length="259" mass="25728">MDIVVAAIAGLGIGVVVGMLGAGGGILSVPALVYFLGFSPHEAAAGSLVIVALSAVTALWSHARAGNVNWRGGVLVAAASSLGAIGGARLAPLLSGRALMITFSILLCAVGIAMVRSGFKARTNDAETRDSRPARHNSPRPWAIIAGGLGVGLLAGVFGVGGGFAVVPMLVYVFGFSMREAAGTSVLVMAITAVFGLLGRIGTDVTINWPVIAVFAAASALGGLVGAPISRKVSAATLTIAFGALLLAIAAITAIQNVC</sequence>
<evidence type="ECO:0000256" key="2">
    <source>
        <dbReference type="ARBA" id="ARBA00009142"/>
    </source>
</evidence>
<dbReference type="InterPro" id="IPR002781">
    <property type="entry name" value="TM_pro_TauE-like"/>
</dbReference>
<keyword evidence="5 6" id="KW-0472">Membrane</keyword>
<keyword evidence="3 6" id="KW-0812">Transmembrane</keyword>
<feature type="transmembrane region" description="Helical" evidence="6">
    <location>
        <begin position="43"/>
        <end position="60"/>
    </location>
</feature>
<keyword evidence="4 6" id="KW-1133">Transmembrane helix</keyword>
<dbReference type="GO" id="GO:0005886">
    <property type="term" value="C:plasma membrane"/>
    <property type="evidence" value="ECO:0007669"/>
    <property type="project" value="UniProtKB-SubCell"/>
</dbReference>
<feature type="transmembrane region" description="Helical" evidence="6">
    <location>
        <begin position="211"/>
        <end position="229"/>
    </location>
</feature>
<feature type="transmembrane region" description="Helical" evidence="6">
    <location>
        <begin position="72"/>
        <end position="91"/>
    </location>
</feature>
<comment type="similarity">
    <text evidence="2 6">Belongs to the 4-toluene sulfonate uptake permease (TSUP) (TC 2.A.102) family.</text>
</comment>
<organism evidence="7 8">
    <name type="scientific">Trueperella bialowiezensis</name>
    <dbReference type="NCBI Taxonomy" id="312285"/>
    <lineage>
        <taxon>Bacteria</taxon>
        <taxon>Bacillati</taxon>
        <taxon>Actinomycetota</taxon>
        <taxon>Actinomycetes</taxon>
        <taxon>Actinomycetales</taxon>
        <taxon>Actinomycetaceae</taxon>
        <taxon>Trueperella</taxon>
    </lineage>
</organism>
<proteinExistence type="inferred from homology"/>
<evidence type="ECO:0000313" key="7">
    <source>
        <dbReference type="EMBL" id="VEI13936.1"/>
    </source>
</evidence>
<evidence type="ECO:0000256" key="5">
    <source>
        <dbReference type="ARBA" id="ARBA00023136"/>
    </source>
</evidence>
<feature type="transmembrane region" description="Helical" evidence="6">
    <location>
        <begin position="97"/>
        <end position="115"/>
    </location>
</feature>
<protein>
    <recommendedName>
        <fullName evidence="6">Probable membrane transporter protein</fullName>
    </recommendedName>
</protein>
<dbReference type="EMBL" id="LR134476">
    <property type="protein sequence ID" value="VEI13936.1"/>
    <property type="molecule type" value="Genomic_DNA"/>
</dbReference>
<evidence type="ECO:0000256" key="3">
    <source>
        <dbReference type="ARBA" id="ARBA00022692"/>
    </source>
</evidence>
<comment type="subcellular location">
    <subcellularLocation>
        <location evidence="6">Cell membrane</location>
        <topology evidence="6">Multi-pass membrane protein</topology>
    </subcellularLocation>
    <subcellularLocation>
        <location evidence="1">Membrane</location>
        <topology evidence="1">Multi-pass membrane protein</topology>
    </subcellularLocation>
</comment>
<dbReference type="InterPro" id="IPR051598">
    <property type="entry name" value="TSUP/Inactive_protease-like"/>
</dbReference>
<dbReference type="RefSeq" id="WP_241968994.1">
    <property type="nucleotide sequence ID" value="NZ_LR134476.1"/>
</dbReference>
<dbReference type="KEGG" id="tbw:NCTC13354_01662"/>
<dbReference type="AlphaFoldDB" id="A0A448PG94"/>